<dbReference type="Pfam" id="PF04071">
    <property type="entry name" value="zf-like"/>
    <property type="match status" value="1"/>
</dbReference>
<dbReference type="EMBL" id="DTPI01000013">
    <property type="protein sequence ID" value="HGE65943.1"/>
    <property type="molecule type" value="Genomic_DNA"/>
</dbReference>
<evidence type="ECO:0000259" key="1">
    <source>
        <dbReference type="Pfam" id="PF04071"/>
    </source>
</evidence>
<evidence type="ECO:0000313" key="4">
    <source>
        <dbReference type="EMBL" id="HHF48764.1"/>
    </source>
</evidence>
<gene>
    <name evidence="4" type="ORF">ENL48_06490</name>
    <name evidence="3" type="ORF">ENT89_05875</name>
    <name evidence="2" type="ORF">ENX77_02270</name>
</gene>
<protein>
    <recommendedName>
        <fullName evidence="1">Cysteine-rich small domain-containing protein</fullName>
    </recommendedName>
</protein>
<feature type="domain" description="Cysteine-rich small" evidence="1">
    <location>
        <begin position="17"/>
        <end position="75"/>
    </location>
</feature>
<accession>A0A7C4S5X7</accession>
<dbReference type="EMBL" id="DRUC01000097">
    <property type="protein sequence ID" value="HHF48764.1"/>
    <property type="molecule type" value="Genomic_DNA"/>
</dbReference>
<dbReference type="InterPro" id="IPR007212">
    <property type="entry name" value="Zf-like"/>
</dbReference>
<evidence type="ECO:0000313" key="3">
    <source>
        <dbReference type="EMBL" id="HGU59669.1"/>
    </source>
</evidence>
<name>A0A7C4S5X7_9EURY</name>
<proteinExistence type="predicted"/>
<reference evidence="3" key="1">
    <citation type="journal article" date="2020" name="mSystems">
        <title>Genome- and Community-Level Interaction Insights into Carbon Utilization and Element Cycling Functions of Hydrothermarchaeota in Hydrothermal Sediment.</title>
        <authorList>
            <person name="Zhou Z."/>
            <person name="Liu Y."/>
            <person name="Xu W."/>
            <person name="Pan J."/>
            <person name="Luo Z.H."/>
            <person name="Li M."/>
        </authorList>
    </citation>
    <scope>NUCLEOTIDE SEQUENCE [LARGE SCALE GENOMIC DNA]</scope>
    <source>
        <strain evidence="4">SpSt-10</strain>
        <strain evidence="3">SpSt-62</strain>
        <strain evidence="2">SpSt-97</strain>
    </source>
</reference>
<organism evidence="3">
    <name type="scientific">Geoglobus ahangari</name>
    <dbReference type="NCBI Taxonomy" id="113653"/>
    <lineage>
        <taxon>Archaea</taxon>
        <taxon>Methanobacteriati</taxon>
        <taxon>Methanobacteriota</taxon>
        <taxon>Archaeoglobi</taxon>
        <taxon>Archaeoglobales</taxon>
        <taxon>Archaeoglobaceae</taxon>
        <taxon>Geoglobus</taxon>
    </lineage>
</organism>
<dbReference type="AlphaFoldDB" id="A0A7C4S5X7"/>
<evidence type="ECO:0000313" key="2">
    <source>
        <dbReference type="EMBL" id="HGE65943.1"/>
    </source>
</evidence>
<comment type="caution">
    <text evidence="3">The sequence shown here is derived from an EMBL/GenBank/DDBJ whole genome shotgun (WGS) entry which is preliminary data.</text>
</comment>
<sequence>MRERTLKELFQVLLGVEKGKCEYYPCHFEGQNCDFCYCPFYPCLIHETGGYLKGKVWSCQYCDFIHKKDVAEKVKYILGSYPRQVLIEGDWIFFNEIFQEIFFGEIKGRKVGKSYTVYELGNDEECCLVILENFEIKDVKRGKFKELTDEGGIIIPI</sequence>
<dbReference type="EMBL" id="DTAK01000042">
    <property type="protein sequence ID" value="HGU59669.1"/>
    <property type="molecule type" value="Genomic_DNA"/>
</dbReference>